<feature type="compositionally biased region" description="Polar residues" evidence="1">
    <location>
        <begin position="168"/>
        <end position="190"/>
    </location>
</feature>
<gene>
    <name evidence="2" type="ORF">C0Q70_01323</name>
</gene>
<protein>
    <recommendedName>
        <fullName evidence="4">EF-hand domain-containing protein</fullName>
    </recommendedName>
</protein>
<dbReference type="GO" id="GO:0030139">
    <property type="term" value="C:endocytic vesicle"/>
    <property type="evidence" value="ECO:0007669"/>
    <property type="project" value="TreeGrafter"/>
</dbReference>
<dbReference type="InterPro" id="IPR051977">
    <property type="entry name" value="Rab11-interacting_regulator"/>
</dbReference>
<dbReference type="GO" id="GO:0032465">
    <property type="term" value="P:regulation of cytokinesis"/>
    <property type="evidence" value="ECO:0007669"/>
    <property type="project" value="TreeGrafter"/>
</dbReference>
<dbReference type="STRING" id="400727.A0A2T7PZ47"/>
<accession>A0A2T7PZ47</accession>
<evidence type="ECO:0000256" key="1">
    <source>
        <dbReference type="SAM" id="MobiDB-lite"/>
    </source>
</evidence>
<proteinExistence type="predicted"/>
<dbReference type="GO" id="GO:0055038">
    <property type="term" value="C:recycling endosome membrane"/>
    <property type="evidence" value="ECO:0007669"/>
    <property type="project" value="TreeGrafter"/>
</dbReference>
<organism evidence="2 3">
    <name type="scientific">Pomacea canaliculata</name>
    <name type="common">Golden apple snail</name>
    <dbReference type="NCBI Taxonomy" id="400727"/>
    <lineage>
        <taxon>Eukaryota</taxon>
        <taxon>Metazoa</taxon>
        <taxon>Spiralia</taxon>
        <taxon>Lophotrochozoa</taxon>
        <taxon>Mollusca</taxon>
        <taxon>Gastropoda</taxon>
        <taxon>Caenogastropoda</taxon>
        <taxon>Architaenioglossa</taxon>
        <taxon>Ampullarioidea</taxon>
        <taxon>Ampullariidae</taxon>
        <taxon>Pomacea</taxon>
    </lineage>
</organism>
<feature type="compositionally biased region" description="Basic and acidic residues" evidence="1">
    <location>
        <begin position="233"/>
        <end position="243"/>
    </location>
</feature>
<dbReference type="PANTHER" id="PTHR15726:SF7">
    <property type="entry name" value="NUCLEAR FALLOUT, ISOFORM J"/>
    <property type="match status" value="1"/>
</dbReference>
<dbReference type="Proteomes" id="UP000245119">
    <property type="component" value="Linkage Group LG1"/>
</dbReference>
<dbReference type="EMBL" id="PZQS01000001">
    <property type="protein sequence ID" value="PVD38703.1"/>
    <property type="molecule type" value="Genomic_DNA"/>
</dbReference>
<dbReference type="OrthoDB" id="418358at2759"/>
<feature type="region of interest" description="Disordered" evidence="1">
    <location>
        <begin position="224"/>
        <end position="243"/>
    </location>
</feature>
<feature type="compositionally biased region" description="Acidic residues" evidence="1">
    <location>
        <begin position="137"/>
        <end position="154"/>
    </location>
</feature>
<feature type="non-terminal residue" evidence="2">
    <location>
        <position position="243"/>
    </location>
</feature>
<dbReference type="PANTHER" id="PTHR15726">
    <property type="entry name" value="RAB11-FAMILY INTERACTING PROTEIN"/>
    <property type="match status" value="1"/>
</dbReference>
<keyword evidence="3" id="KW-1185">Reference proteome</keyword>
<reference evidence="2 3" key="1">
    <citation type="submission" date="2018-04" db="EMBL/GenBank/DDBJ databases">
        <title>The genome of golden apple snail Pomacea canaliculata provides insight into stress tolerance and invasive adaptation.</title>
        <authorList>
            <person name="Liu C."/>
            <person name="Liu B."/>
            <person name="Ren Y."/>
            <person name="Zhang Y."/>
            <person name="Wang H."/>
            <person name="Li S."/>
            <person name="Jiang F."/>
            <person name="Yin L."/>
            <person name="Zhang G."/>
            <person name="Qian W."/>
            <person name="Fan W."/>
        </authorList>
    </citation>
    <scope>NUCLEOTIDE SEQUENCE [LARGE SCALE GENOMIC DNA]</scope>
    <source>
        <strain evidence="2">SZHN2017</strain>
        <tissue evidence="2">Muscle</tissue>
    </source>
</reference>
<evidence type="ECO:0008006" key="4">
    <source>
        <dbReference type="Google" id="ProtNLM"/>
    </source>
</evidence>
<name>A0A2T7PZ47_POMCA</name>
<dbReference type="GO" id="GO:0032154">
    <property type="term" value="C:cleavage furrow"/>
    <property type="evidence" value="ECO:0007669"/>
    <property type="project" value="TreeGrafter"/>
</dbReference>
<dbReference type="GO" id="GO:0030496">
    <property type="term" value="C:midbody"/>
    <property type="evidence" value="ECO:0007669"/>
    <property type="project" value="TreeGrafter"/>
</dbReference>
<feature type="region of interest" description="Disordered" evidence="1">
    <location>
        <begin position="107"/>
        <end position="190"/>
    </location>
</feature>
<feature type="non-terminal residue" evidence="2">
    <location>
        <position position="1"/>
    </location>
</feature>
<evidence type="ECO:0000313" key="2">
    <source>
        <dbReference type="EMBL" id="PVD38703.1"/>
    </source>
</evidence>
<sequence>EITGVVNLLDPEGRRHISFEDFCKGVAQINEVQHQAQFLGFKSSVSEDTLVPQDIAGDLSGLPKRSLSPSTYVDYDFDGLEESCGSNDDINLLKCEKVVTCTANKSFLLPPTSEDEGDSALSGRSSELNENSRPEITDEENYEDYGEMESEADISDQGISNRRLMPSSYMSQLQQSPRDFTRNNTRRNSIGSDEIFDDIDGNFQDLNGRVKYLESQLLHLMDTQNETTTKQSRLREENSLLIQ</sequence>
<dbReference type="AlphaFoldDB" id="A0A2T7PZ47"/>
<comment type="caution">
    <text evidence="2">The sequence shown here is derived from an EMBL/GenBank/DDBJ whole genome shotgun (WGS) entry which is preliminary data.</text>
</comment>
<dbReference type="GO" id="GO:0032456">
    <property type="term" value="P:endocytic recycling"/>
    <property type="evidence" value="ECO:0007669"/>
    <property type="project" value="TreeGrafter"/>
</dbReference>
<evidence type="ECO:0000313" key="3">
    <source>
        <dbReference type="Proteomes" id="UP000245119"/>
    </source>
</evidence>